<dbReference type="Gene3D" id="3.60.15.10">
    <property type="entry name" value="Ribonuclease Z/Hydroxyacylglutathione hydrolase-like"/>
    <property type="match status" value="1"/>
</dbReference>
<dbReference type="PANTHER" id="PTHR42978">
    <property type="entry name" value="QUORUM-QUENCHING LACTONASE YTNP-RELATED-RELATED"/>
    <property type="match status" value="1"/>
</dbReference>
<dbReference type="Pfam" id="PF00753">
    <property type="entry name" value="Lactamase_B"/>
    <property type="match status" value="1"/>
</dbReference>
<dbReference type="RefSeq" id="WP_406336255.1">
    <property type="nucleotide sequence ID" value="NZ_CP108188.1"/>
</dbReference>
<dbReference type="SUPFAM" id="SSF56281">
    <property type="entry name" value="Metallo-hydrolase/oxidoreductase"/>
    <property type="match status" value="1"/>
</dbReference>
<accession>A0ABZ1LHH7</accession>
<dbReference type="InterPro" id="IPR036866">
    <property type="entry name" value="RibonucZ/Hydroxyglut_hydro"/>
</dbReference>
<evidence type="ECO:0000256" key="5">
    <source>
        <dbReference type="ARBA" id="ARBA00022833"/>
    </source>
</evidence>
<protein>
    <submittedName>
        <fullName evidence="7">N-acyl homoserine lactonase family protein</fullName>
    </submittedName>
</protein>
<dbReference type="InterPro" id="IPR051013">
    <property type="entry name" value="MBL_superfamily_lactonases"/>
</dbReference>
<dbReference type="Proteomes" id="UP001622594">
    <property type="component" value="Chromosome"/>
</dbReference>
<dbReference type="PANTHER" id="PTHR42978:SF2">
    <property type="entry name" value="102 KBASES UNSTABLE REGION: FROM 1 TO 119443"/>
    <property type="match status" value="1"/>
</dbReference>
<keyword evidence="3" id="KW-0479">Metal-binding</keyword>
<keyword evidence="8" id="KW-1185">Reference proteome</keyword>
<evidence type="ECO:0000256" key="1">
    <source>
        <dbReference type="ARBA" id="ARBA00001947"/>
    </source>
</evidence>
<evidence type="ECO:0000259" key="6">
    <source>
        <dbReference type="SMART" id="SM00849"/>
    </source>
</evidence>
<evidence type="ECO:0000256" key="3">
    <source>
        <dbReference type="ARBA" id="ARBA00022723"/>
    </source>
</evidence>
<keyword evidence="5" id="KW-0862">Zinc</keyword>
<dbReference type="SMART" id="SM00849">
    <property type="entry name" value="Lactamase_B"/>
    <property type="match status" value="1"/>
</dbReference>
<sequence>MISVRRLDLGHFTRPAAEWWGGPHPRVEPVLGYLVRHARGSLVFDTGMGTGSPETDAHYRPVRHPLTLGPADVDLVVNCHLHFDHIGGNQRLPDVPVLVQREELATARAGGYTIDSLLPGVRYEELDGEHEIAPGVRIVPTPGHTEGHQSLFLDHGDRVTVLAGQAYDVAAEFGLPYRPWLDRLAELAAGRPARVLFAHDRDLWEGVLPPPR</sequence>
<name>A0ABZ1LHH7_9ACTN</name>
<comment type="cofactor">
    <cofactor evidence="1">
        <name>Zn(2+)</name>
        <dbReference type="ChEBI" id="CHEBI:29105"/>
    </cofactor>
</comment>
<proteinExistence type="inferred from homology"/>
<gene>
    <name evidence="7" type="ORF">OG814_31495</name>
</gene>
<feature type="domain" description="Metallo-beta-lactamase" evidence="6">
    <location>
        <begin position="29"/>
        <end position="199"/>
    </location>
</feature>
<dbReference type="InterPro" id="IPR001279">
    <property type="entry name" value="Metallo-B-lactamas"/>
</dbReference>
<comment type="similarity">
    <text evidence="2">Belongs to the metallo-beta-lactamase superfamily.</text>
</comment>
<dbReference type="EMBL" id="CP108188">
    <property type="protein sequence ID" value="WTR73490.1"/>
    <property type="molecule type" value="Genomic_DNA"/>
</dbReference>
<evidence type="ECO:0000256" key="2">
    <source>
        <dbReference type="ARBA" id="ARBA00007749"/>
    </source>
</evidence>
<reference evidence="7 8" key="1">
    <citation type="submission" date="2022-10" db="EMBL/GenBank/DDBJ databases">
        <title>The complete genomes of actinobacterial strains from the NBC collection.</title>
        <authorList>
            <person name="Joergensen T.S."/>
            <person name="Alvarez Arevalo M."/>
            <person name="Sterndorff E.B."/>
            <person name="Faurdal D."/>
            <person name="Vuksanovic O."/>
            <person name="Mourched A.-S."/>
            <person name="Charusanti P."/>
            <person name="Shaw S."/>
            <person name="Blin K."/>
            <person name="Weber T."/>
        </authorList>
    </citation>
    <scope>NUCLEOTIDE SEQUENCE [LARGE SCALE GENOMIC DNA]</scope>
    <source>
        <strain evidence="7 8">NBC_00123</strain>
    </source>
</reference>
<evidence type="ECO:0000256" key="4">
    <source>
        <dbReference type="ARBA" id="ARBA00022801"/>
    </source>
</evidence>
<evidence type="ECO:0000313" key="7">
    <source>
        <dbReference type="EMBL" id="WTR73490.1"/>
    </source>
</evidence>
<dbReference type="CDD" id="cd07729">
    <property type="entry name" value="AHL_lactonase_MBL-fold"/>
    <property type="match status" value="1"/>
</dbReference>
<evidence type="ECO:0000313" key="8">
    <source>
        <dbReference type="Proteomes" id="UP001622594"/>
    </source>
</evidence>
<keyword evidence="4" id="KW-0378">Hydrolase</keyword>
<organism evidence="7 8">
    <name type="scientific">Streptomyces zaomyceticus</name>
    <dbReference type="NCBI Taxonomy" id="68286"/>
    <lineage>
        <taxon>Bacteria</taxon>
        <taxon>Bacillati</taxon>
        <taxon>Actinomycetota</taxon>
        <taxon>Actinomycetes</taxon>
        <taxon>Kitasatosporales</taxon>
        <taxon>Streptomycetaceae</taxon>
        <taxon>Streptomyces</taxon>
    </lineage>
</organism>